<dbReference type="AlphaFoldDB" id="A0A1G9R180"/>
<evidence type="ECO:0000313" key="3">
    <source>
        <dbReference type="Proteomes" id="UP000199202"/>
    </source>
</evidence>
<name>A0A1G9R180_9ACTN</name>
<dbReference type="EMBL" id="FNDJ01000037">
    <property type="protein sequence ID" value="SDM17052.1"/>
    <property type="molecule type" value="Genomic_DNA"/>
</dbReference>
<proteinExistence type="predicted"/>
<keyword evidence="3" id="KW-1185">Reference proteome</keyword>
<gene>
    <name evidence="2" type="ORF">SAMN05421869_13786</name>
</gene>
<organism evidence="2 3">
    <name type="scientific">Nonomuraea jiangxiensis</name>
    <dbReference type="NCBI Taxonomy" id="633440"/>
    <lineage>
        <taxon>Bacteria</taxon>
        <taxon>Bacillati</taxon>
        <taxon>Actinomycetota</taxon>
        <taxon>Actinomycetes</taxon>
        <taxon>Streptosporangiales</taxon>
        <taxon>Streptosporangiaceae</taxon>
        <taxon>Nonomuraea</taxon>
    </lineage>
</organism>
<evidence type="ECO:0000313" key="2">
    <source>
        <dbReference type="EMBL" id="SDM17052.1"/>
    </source>
</evidence>
<sequence>MIFHIAHLRNFPPADAITQTVLLTVLMLIPIALLVPARRLPRG</sequence>
<keyword evidence="1" id="KW-0472">Membrane</keyword>
<evidence type="ECO:0000256" key="1">
    <source>
        <dbReference type="SAM" id="Phobius"/>
    </source>
</evidence>
<accession>A0A1G9R180</accession>
<protein>
    <submittedName>
        <fullName evidence="2">Uncharacterized protein</fullName>
    </submittedName>
</protein>
<keyword evidence="1" id="KW-1133">Transmembrane helix</keyword>
<dbReference type="STRING" id="633440.SAMN05421869_13786"/>
<dbReference type="Proteomes" id="UP000199202">
    <property type="component" value="Unassembled WGS sequence"/>
</dbReference>
<reference evidence="2 3" key="1">
    <citation type="submission" date="2016-10" db="EMBL/GenBank/DDBJ databases">
        <authorList>
            <person name="de Groot N.N."/>
        </authorList>
    </citation>
    <scope>NUCLEOTIDE SEQUENCE [LARGE SCALE GENOMIC DNA]</scope>
    <source>
        <strain evidence="2 3">CGMCC 4.6533</strain>
    </source>
</reference>
<dbReference type="RefSeq" id="WP_281250129.1">
    <property type="nucleotide sequence ID" value="NZ_FNDJ01000037.1"/>
</dbReference>
<keyword evidence="1" id="KW-0812">Transmembrane</keyword>
<feature type="transmembrane region" description="Helical" evidence="1">
    <location>
        <begin position="16"/>
        <end position="35"/>
    </location>
</feature>